<dbReference type="AlphaFoldDB" id="A0A5J9UB20"/>
<reference evidence="2 3" key="1">
    <citation type="journal article" date="2019" name="Sci. Rep.">
        <title>A high-quality genome of Eragrostis curvula grass provides insights into Poaceae evolution and supports new strategies to enhance forage quality.</title>
        <authorList>
            <person name="Carballo J."/>
            <person name="Santos B.A.C.M."/>
            <person name="Zappacosta D."/>
            <person name="Garbus I."/>
            <person name="Selva J.P."/>
            <person name="Gallo C.A."/>
            <person name="Diaz A."/>
            <person name="Albertini E."/>
            <person name="Caccamo M."/>
            <person name="Echenique V."/>
        </authorList>
    </citation>
    <scope>NUCLEOTIDE SEQUENCE [LARGE SCALE GENOMIC DNA]</scope>
    <source>
        <strain evidence="3">cv. Victoria</strain>
        <tissue evidence="2">Leaf</tissue>
    </source>
</reference>
<dbReference type="EMBL" id="RWGY01000029">
    <property type="protein sequence ID" value="TVU20547.1"/>
    <property type="molecule type" value="Genomic_DNA"/>
</dbReference>
<comment type="caution">
    <text evidence="2">The sequence shown here is derived from an EMBL/GenBank/DDBJ whole genome shotgun (WGS) entry which is preliminary data.</text>
</comment>
<feature type="region of interest" description="Disordered" evidence="1">
    <location>
        <begin position="77"/>
        <end position="98"/>
    </location>
</feature>
<sequence length="98" mass="10778">MAFIQDGAIESLVTSSLNSESPTRLVASELLKLKLSCCDFLDPERPRLRLGSPFRCLGALWHRARATDEAVSAMYRGLPPPAMSRHGEARPPFAGEPR</sequence>
<name>A0A5J9UB20_9POAL</name>
<evidence type="ECO:0000313" key="3">
    <source>
        <dbReference type="Proteomes" id="UP000324897"/>
    </source>
</evidence>
<accession>A0A5J9UB20</accession>
<gene>
    <name evidence="2" type="ORF">EJB05_36760</name>
</gene>
<dbReference type="Gramene" id="TVU20547">
    <property type="protein sequence ID" value="TVU20547"/>
    <property type="gene ID" value="EJB05_36760"/>
</dbReference>
<keyword evidence="3" id="KW-1185">Reference proteome</keyword>
<evidence type="ECO:0000313" key="2">
    <source>
        <dbReference type="EMBL" id="TVU20547.1"/>
    </source>
</evidence>
<organism evidence="2 3">
    <name type="scientific">Eragrostis curvula</name>
    <name type="common">weeping love grass</name>
    <dbReference type="NCBI Taxonomy" id="38414"/>
    <lineage>
        <taxon>Eukaryota</taxon>
        <taxon>Viridiplantae</taxon>
        <taxon>Streptophyta</taxon>
        <taxon>Embryophyta</taxon>
        <taxon>Tracheophyta</taxon>
        <taxon>Spermatophyta</taxon>
        <taxon>Magnoliopsida</taxon>
        <taxon>Liliopsida</taxon>
        <taxon>Poales</taxon>
        <taxon>Poaceae</taxon>
        <taxon>PACMAD clade</taxon>
        <taxon>Chloridoideae</taxon>
        <taxon>Eragrostideae</taxon>
        <taxon>Eragrostidinae</taxon>
        <taxon>Eragrostis</taxon>
    </lineage>
</organism>
<dbReference type="Proteomes" id="UP000324897">
    <property type="component" value="Chromosome 7"/>
</dbReference>
<evidence type="ECO:0000256" key="1">
    <source>
        <dbReference type="SAM" id="MobiDB-lite"/>
    </source>
</evidence>
<proteinExistence type="predicted"/>
<protein>
    <submittedName>
        <fullName evidence="2">Uncharacterized protein</fullName>
    </submittedName>
</protein>